<dbReference type="AlphaFoldDB" id="A0AAP9D7H5"/>
<evidence type="ECO:0000313" key="3">
    <source>
        <dbReference type="EMBL" id="QDI64949.1"/>
    </source>
</evidence>
<evidence type="ECO:0000256" key="2">
    <source>
        <dbReference type="SAM" id="MobiDB-lite"/>
    </source>
</evidence>
<dbReference type="Gene3D" id="1.20.5.320">
    <property type="entry name" value="6-Phosphogluconate Dehydrogenase, domain 3"/>
    <property type="match status" value="1"/>
</dbReference>
<dbReference type="RefSeq" id="WP_141926373.1">
    <property type="nucleotide sequence ID" value="NZ_CP041200.1"/>
</dbReference>
<feature type="region of interest" description="Disordered" evidence="2">
    <location>
        <begin position="394"/>
        <end position="421"/>
    </location>
</feature>
<gene>
    <name evidence="3" type="ORF">FJM05_01935</name>
</gene>
<dbReference type="Proteomes" id="UP000318231">
    <property type="component" value="Chromosome"/>
</dbReference>
<evidence type="ECO:0008006" key="5">
    <source>
        <dbReference type="Google" id="ProtNLM"/>
    </source>
</evidence>
<accession>A0AAP9D7H5</accession>
<dbReference type="EMBL" id="CP041200">
    <property type="protein sequence ID" value="QDI64949.1"/>
    <property type="molecule type" value="Genomic_DNA"/>
</dbReference>
<protein>
    <recommendedName>
        <fullName evidence="5">Collagen-like protein</fullName>
    </recommendedName>
</protein>
<proteinExistence type="predicted"/>
<organism evidence="3 4">
    <name type="scientific">Ureaplasma urealyticum</name>
    <name type="common">Ureaplasma urealyticum biotype 2</name>
    <dbReference type="NCBI Taxonomy" id="2130"/>
    <lineage>
        <taxon>Bacteria</taxon>
        <taxon>Bacillati</taxon>
        <taxon>Mycoplasmatota</taxon>
        <taxon>Mycoplasmoidales</taxon>
        <taxon>Mycoplasmoidaceae</taxon>
        <taxon>Ureaplasma</taxon>
    </lineage>
</organism>
<evidence type="ECO:0000256" key="1">
    <source>
        <dbReference type="SAM" id="Coils"/>
    </source>
</evidence>
<dbReference type="InterPro" id="IPR043473">
    <property type="entry name" value="S2_sf_CoV"/>
</dbReference>
<dbReference type="SUPFAM" id="SSF111474">
    <property type="entry name" value="Coronavirus S2 glycoprotein"/>
    <property type="match status" value="1"/>
</dbReference>
<name>A0AAP9D7H5_UREUR</name>
<reference evidence="3 4" key="1">
    <citation type="submission" date="2019-07" db="EMBL/GenBank/DDBJ databases">
        <title>Comparative genomics of three clinical Ureaplasma species: analysis of their core genomes and virulence factors.</title>
        <authorList>
            <person name="Yang T."/>
            <person name="Zhang Y."/>
            <person name="Li X."/>
            <person name="Kong Y."/>
            <person name="Yu H."/>
            <person name="Ruan Z."/>
            <person name="Xie X."/>
            <person name="Zhang J."/>
        </authorList>
    </citation>
    <scope>NUCLEOTIDE SEQUENCE [LARGE SCALE GENOMIC DNA]</scope>
    <source>
        <strain evidence="3 4">132</strain>
    </source>
</reference>
<sequence>MNNRLLLSVEEYLSLFPLIVRNENLEADQLQQERKKQALTTFILRAQSMIDDCIAANGQAGFIYGWFDDAQTTDYQKTKFKEAIATLTNYLWLQGHFIDKDYSSGIGDGLSLSFKSENADFEKKRLDIINKLRVCGLYKKSKFANFNDDGIYVNYDELKINAINNVHEELRDHYISKNNPVVNNNFDLNHHNINNVSSINASGNLATLNGFILNDCTLPNDLTTNKTNKVYDNAIANYVDIHDVKNLAWYGQNNNNAITRQELYEYCNKINSKMYWDAIYDYKAGELVYDLDEKTNTIKVYKALVNNGVSTHNIVDPSKQINENVWELINIQQIDLNKIKDGVQNAVDNKVAEIKKTIDAKENTFTKNLENKVNEAKQTVLSFYEKDKATGVFKGEKGEPGIQGPVGPKGETGPKGEKGDSANVDALKYDLNDFKNTALIGMLGFRENYNNLIKYLINDVSAGKRDGYDQVFPFGTLTIESLDWNTDKPENDGIIPRMNKSIAKNTSNLLQLQTSLNEAKNNFNQKYNQLNNQQSTTANTLSTLQSTVNSNYSNLNDKINNVQTTTNANSSSISTIESKIRNLENNKTGSNKNYEANIRWYKTNKITLSDGVAWLGDLSHFGGDSEFQGDITIPWPARSTWTNMENNEVIEQLKLCLTLFKKDEDDNWIFKESCVFFFDRTRSTSVEGYYQNQSFMIEEDEQIRLMFLSAIPTSDNNHVNITVKSFPKKAFSARVSYEWEVKTLQIRERR</sequence>
<keyword evidence="1" id="KW-0175">Coiled coil</keyword>
<dbReference type="Gene3D" id="1.20.5.300">
    <property type="match status" value="1"/>
</dbReference>
<feature type="coiled-coil region" evidence="1">
    <location>
        <begin position="502"/>
        <end position="536"/>
    </location>
</feature>
<evidence type="ECO:0000313" key="4">
    <source>
        <dbReference type="Proteomes" id="UP000318231"/>
    </source>
</evidence>